<reference evidence="3" key="1">
    <citation type="submission" date="2021-05" db="EMBL/GenBank/DDBJ databases">
        <title>The genome of the haptophyte Pavlova lutheri (Diacronema luteri, Pavlovales) - a model for lipid biosynthesis in eukaryotic algae.</title>
        <authorList>
            <person name="Hulatt C.J."/>
            <person name="Posewitz M.C."/>
        </authorList>
    </citation>
    <scope>NUCLEOTIDE SEQUENCE</scope>
    <source>
        <strain evidence="3">NIVA-4/92</strain>
    </source>
</reference>
<protein>
    <submittedName>
        <fullName evidence="3">Uncharacterized protein</fullName>
    </submittedName>
</protein>
<evidence type="ECO:0000313" key="4">
    <source>
        <dbReference type="Proteomes" id="UP000751190"/>
    </source>
</evidence>
<feature type="compositionally biased region" description="Acidic residues" evidence="1">
    <location>
        <begin position="736"/>
        <end position="750"/>
    </location>
</feature>
<accession>A0A8J5XF95</accession>
<feature type="region of interest" description="Disordered" evidence="1">
    <location>
        <begin position="704"/>
        <end position="758"/>
    </location>
</feature>
<evidence type="ECO:0000313" key="3">
    <source>
        <dbReference type="EMBL" id="KAG8463499.1"/>
    </source>
</evidence>
<feature type="transmembrane region" description="Helical" evidence="2">
    <location>
        <begin position="344"/>
        <end position="367"/>
    </location>
</feature>
<evidence type="ECO:0000256" key="1">
    <source>
        <dbReference type="SAM" id="MobiDB-lite"/>
    </source>
</evidence>
<dbReference type="EMBL" id="JAGTXO010000016">
    <property type="protein sequence ID" value="KAG8463499.1"/>
    <property type="molecule type" value="Genomic_DNA"/>
</dbReference>
<feature type="region of interest" description="Disordered" evidence="1">
    <location>
        <begin position="99"/>
        <end position="159"/>
    </location>
</feature>
<dbReference type="Pfam" id="PF06772">
    <property type="entry name" value="LtrA"/>
    <property type="match status" value="1"/>
</dbReference>
<feature type="transmembrane region" description="Helical" evidence="2">
    <location>
        <begin position="388"/>
        <end position="409"/>
    </location>
</feature>
<feature type="compositionally biased region" description="Basic and acidic residues" evidence="1">
    <location>
        <begin position="142"/>
        <end position="159"/>
    </location>
</feature>
<feature type="transmembrane region" description="Helical" evidence="2">
    <location>
        <begin position="572"/>
        <end position="590"/>
    </location>
</feature>
<feature type="transmembrane region" description="Helical" evidence="2">
    <location>
        <begin position="533"/>
        <end position="551"/>
    </location>
</feature>
<feature type="region of interest" description="Disordered" evidence="1">
    <location>
        <begin position="1"/>
        <end position="77"/>
    </location>
</feature>
<proteinExistence type="predicted"/>
<dbReference type="Proteomes" id="UP000751190">
    <property type="component" value="Unassembled WGS sequence"/>
</dbReference>
<feature type="compositionally biased region" description="Pro residues" evidence="1">
    <location>
        <begin position="11"/>
        <end position="22"/>
    </location>
</feature>
<feature type="compositionally biased region" description="Polar residues" evidence="1">
    <location>
        <begin position="107"/>
        <end position="125"/>
    </location>
</feature>
<dbReference type="AlphaFoldDB" id="A0A8J5XF95"/>
<dbReference type="InterPro" id="IPR010640">
    <property type="entry name" value="Low_temperature_requirement_A"/>
</dbReference>
<feature type="compositionally biased region" description="Pro residues" evidence="1">
    <location>
        <begin position="42"/>
        <end position="70"/>
    </location>
</feature>
<keyword evidence="4" id="KW-1185">Reference proteome</keyword>
<keyword evidence="2" id="KW-0812">Transmembrane</keyword>
<sequence>MQPAGSLPERPTQPPARLPPLVPLHGHIAPPASSAPPERPRAPPAAPPAQPPPPAPASALPPEPRSPPEPAVNARPSPAVVGALEAAVGEAFQRRPSALKGAMARSRTGSVTSSFSLSRALSNRVDQMPPSPDNQDSQAAAREAEHRMHEEARLREQKSRDELNRLASLGWYFPAKRLLQWGEVQHAKHAEWQDLYYDLIMVGAAFRKGLFLKANLTRLEGPLGLVAMGLTTLTSWSHLTAYRARYDARSPAHRVLDAIEGVLTAASQHNIVANLGRFERVNMYAFLATTIGARLVHLARRVEIVVKVEIDTPQRRTRIEFCWRMVLEIVVLCGGFALRTANGMFALLLCAWLMNMLFLFVPVFVGWSNRISAVPIHVEYFLMRRGELIMLMLGEGVLQIILATSPITLEYYTTVRLDKTDAYAGGASAKGDDGADTDAVAELQCGRECWIEVVKGAVGFASAFLILSSVMYLYYTANPTGHGARHHHAIRRSAQRGVLWNVSHYLLAVGLIALGVSVAVLQPYTAKPPPSKYAQLFCTSSAFSIVVIAFQKVLHPGWELYRKSPGAPRRQALGAIKLLLALASLLMYVFPPSAEGYHYLLFGLLLAGGGAICVKLEKSPHAEAELWSYIDEHEAADRRARRLAHAVRAATALSALGRAVEEGRAAAAPAADQGATGAGGACAQPAAATAPRAADGAAAAAPARLGFGPQQPGRWPTSSARAQNLARAREARLDEESGSDDEEMDEDEADAVGAQTDM</sequence>
<dbReference type="OrthoDB" id="46634at2759"/>
<keyword evidence="2" id="KW-1133">Transmembrane helix</keyword>
<feature type="transmembrane region" description="Helical" evidence="2">
    <location>
        <begin position="498"/>
        <end position="521"/>
    </location>
</feature>
<evidence type="ECO:0000256" key="2">
    <source>
        <dbReference type="SAM" id="Phobius"/>
    </source>
</evidence>
<gene>
    <name evidence="3" type="ORF">KFE25_005010</name>
</gene>
<keyword evidence="2" id="KW-0472">Membrane</keyword>
<name>A0A8J5XF95_DIALT</name>
<organism evidence="3 4">
    <name type="scientific">Diacronema lutheri</name>
    <name type="common">Unicellular marine alga</name>
    <name type="synonym">Monochrysis lutheri</name>
    <dbReference type="NCBI Taxonomy" id="2081491"/>
    <lineage>
        <taxon>Eukaryota</taxon>
        <taxon>Haptista</taxon>
        <taxon>Haptophyta</taxon>
        <taxon>Pavlovophyceae</taxon>
        <taxon>Pavlovales</taxon>
        <taxon>Pavlovaceae</taxon>
        <taxon>Diacronema</taxon>
    </lineage>
</organism>
<comment type="caution">
    <text evidence="3">The sequence shown here is derived from an EMBL/GenBank/DDBJ whole genome shotgun (WGS) entry which is preliminary data.</text>
</comment>
<feature type="transmembrane region" description="Helical" evidence="2">
    <location>
        <begin position="457"/>
        <end position="477"/>
    </location>
</feature>